<keyword evidence="15 19" id="KW-0131">Cell cycle</keyword>
<keyword evidence="22" id="KW-1185">Reference proteome</keyword>
<dbReference type="AlphaFoldDB" id="A0A1T5FQ92"/>
<accession>A0A1T5FQ92</accession>
<dbReference type="InterPro" id="IPR016169">
    <property type="entry name" value="FAD-bd_PCMH_sub2"/>
</dbReference>
<evidence type="ECO:0000256" key="19">
    <source>
        <dbReference type="HAMAP-Rule" id="MF_00037"/>
    </source>
</evidence>
<dbReference type="STRING" id="623280.SAMN05660226_04132"/>
<dbReference type="Proteomes" id="UP000190541">
    <property type="component" value="Unassembled WGS sequence"/>
</dbReference>
<dbReference type="InterPro" id="IPR003170">
    <property type="entry name" value="MurB"/>
</dbReference>
<evidence type="ECO:0000256" key="1">
    <source>
        <dbReference type="ARBA" id="ARBA00001974"/>
    </source>
</evidence>
<evidence type="ECO:0000256" key="11">
    <source>
        <dbReference type="ARBA" id="ARBA00022857"/>
    </source>
</evidence>
<proteinExistence type="inferred from homology"/>
<gene>
    <name evidence="19" type="primary">murB</name>
    <name evidence="21" type="ORF">SAMN05660226_04132</name>
</gene>
<dbReference type="Gene3D" id="3.30.465.10">
    <property type="match status" value="1"/>
</dbReference>
<dbReference type="GO" id="GO:0008360">
    <property type="term" value="P:regulation of cell shape"/>
    <property type="evidence" value="ECO:0007669"/>
    <property type="project" value="UniProtKB-KW"/>
</dbReference>
<sequence>MKVVEHLDLTLYNSYRIKAICKRAYFPDSENDIQTIYTSDDDVRKIVLGSGHNIILSKSTYDDYFIIFSGNFNRVTITGTEVVAEAGISMYDLSLHALAHELSGLELFYDIPSSLGGAVVMNAGASGEEIKDLLTKVRYYNPSSNQFADIQQDEMAFEYRNSFFQRNPHLIITKAWLSLKKGTKAAIKEKMEQNKATRWAKQPKEYPNAGSVFKRPKGFYVGALMDELQLKGYSIGGAKISEKHGGFIVNVNNATGDDILRIIKHAQDKVHERYGITLEVEQRII</sequence>
<dbReference type="GO" id="GO:0071949">
    <property type="term" value="F:FAD binding"/>
    <property type="evidence" value="ECO:0007669"/>
    <property type="project" value="InterPro"/>
</dbReference>
<evidence type="ECO:0000256" key="18">
    <source>
        <dbReference type="ARBA" id="ARBA00048914"/>
    </source>
</evidence>
<dbReference type="Pfam" id="PF02873">
    <property type="entry name" value="MurB_C"/>
    <property type="match status" value="1"/>
</dbReference>
<keyword evidence="13 19" id="KW-0573">Peptidoglycan synthesis</keyword>
<dbReference type="UniPathway" id="UPA00219"/>
<evidence type="ECO:0000256" key="16">
    <source>
        <dbReference type="ARBA" id="ARBA00023316"/>
    </source>
</evidence>
<dbReference type="InterPro" id="IPR016167">
    <property type="entry name" value="FAD-bd_PCMH_sub1"/>
</dbReference>
<evidence type="ECO:0000256" key="4">
    <source>
        <dbReference type="ARBA" id="ARBA00004752"/>
    </source>
</evidence>
<dbReference type="HAMAP" id="MF_00037">
    <property type="entry name" value="MurB"/>
    <property type="match status" value="1"/>
</dbReference>
<keyword evidence="11 19" id="KW-0521">NADP</keyword>
<dbReference type="PANTHER" id="PTHR21071">
    <property type="entry name" value="UDP-N-ACETYLENOLPYRUVOYLGLUCOSAMINE REDUCTASE"/>
    <property type="match status" value="1"/>
</dbReference>
<evidence type="ECO:0000256" key="15">
    <source>
        <dbReference type="ARBA" id="ARBA00023306"/>
    </source>
</evidence>
<dbReference type="SUPFAM" id="SSF56194">
    <property type="entry name" value="Uridine diphospho-N-Acetylenolpyruvylglucosamine reductase, MurB, C-terminal domain"/>
    <property type="match status" value="1"/>
</dbReference>
<evidence type="ECO:0000256" key="3">
    <source>
        <dbReference type="ARBA" id="ARBA00004496"/>
    </source>
</evidence>
<keyword evidence="16 19" id="KW-0961">Cell wall biogenesis/degradation</keyword>
<comment type="pathway">
    <text evidence="4 19">Cell wall biogenesis; peptidoglycan biosynthesis.</text>
</comment>
<protein>
    <recommendedName>
        <fullName evidence="6 19">UDP-N-acetylenolpyruvoylglucosamine reductase</fullName>
        <ecNumber evidence="5 19">1.3.1.98</ecNumber>
    </recommendedName>
    <alternativeName>
        <fullName evidence="17 19">UDP-N-acetylmuramate dehydrogenase</fullName>
    </alternativeName>
</protein>
<evidence type="ECO:0000256" key="10">
    <source>
        <dbReference type="ARBA" id="ARBA00022827"/>
    </source>
</evidence>
<feature type="active site" evidence="19">
    <location>
        <position position="160"/>
    </location>
</feature>
<reference evidence="21 22" key="1">
    <citation type="submission" date="2017-02" db="EMBL/GenBank/DDBJ databases">
        <authorList>
            <person name="Peterson S.W."/>
        </authorList>
    </citation>
    <scope>NUCLEOTIDE SEQUENCE [LARGE SCALE GENOMIC DNA]</scope>
    <source>
        <strain evidence="21 22">DSM 22899</strain>
    </source>
</reference>
<evidence type="ECO:0000256" key="8">
    <source>
        <dbReference type="ARBA" id="ARBA00022618"/>
    </source>
</evidence>
<organism evidence="21 22">
    <name type="scientific">Parapedobacter luteus</name>
    <dbReference type="NCBI Taxonomy" id="623280"/>
    <lineage>
        <taxon>Bacteria</taxon>
        <taxon>Pseudomonadati</taxon>
        <taxon>Bacteroidota</taxon>
        <taxon>Sphingobacteriia</taxon>
        <taxon>Sphingobacteriales</taxon>
        <taxon>Sphingobacteriaceae</taxon>
        <taxon>Parapedobacter</taxon>
    </lineage>
</organism>
<evidence type="ECO:0000256" key="12">
    <source>
        <dbReference type="ARBA" id="ARBA00022960"/>
    </source>
</evidence>
<dbReference type="InterPro" id="IPR011601">
    <property type="entry name" value="MurB_C"/>
</dbReference>
<evidence type="ECO:0000256" key="14">
    <source>
        <dbReference type="ARBA" id="ARBA00023002"/>
    </source>
</evidence>
<keyword evidence="10 19" id="KW-0274">FAD</keyword>
<dbReference type="GO" id="GO:0051301">
    <property type="term" value="P:cell division"/>
    <property type="evidence" value="ECO:0007669"/>
    <property type="project" value="UniProtKB-KW"/>
</dbReference>
<evidence type="ECO:0000256" key="17">
    <source>
        <dbReference type="ARBA" id="ARBA00031026"/>
    </source>
</evidence>
<keyword evidence="9 19" id="KW-0285">Flavoprotein</keyword>
<dbReference type="PROSITE" id="PS51387">
    <property type="entry name" value="FAD_PCMH"/>
    <property type="match status" value="1"/>
</dbReference>
<comment type="function">
    <text evidence="2 19">Cell wall formation.</text>
</comment>
<dbReference type="InterPro" id="IPR036318">
    <property type="entry name" value="FAD-bd_PCMH-like_sf"/>
</dbReference>
<keyword evidence="12 19" id="KW-0133">Cell shape</keyword>
<evidence type="ECO:0000256" key="2">
    <source>
        <dbReference type="ARBA" id="ARBA00003921"/>
    </source>
</evidence>
<dbReference type="SUPFAM" id="SSF56176">
    <property type="entry name" value="FAD-binding/transporter-associated domain-like"/>
    <property type="match status" value="1"/>
</dbReference>
<comment type="cofactor">
    <cofactor evidence="1 19">
        <name>FAD</name>
        <dbReference type="ChEBI" id="CHEBI:57692"/>
    </cofactor>
</comment>
<feature type="active site" evidence="19">
    <location>
        <position position="281"/>
    </location>
</feature>
<dbReference type="Gene3D" id="3.90.78.10">
    <property type="entry name" value="UDP-N-acetylenolpyruvoylglucosamine reductase, C-terminal domain"/>
    <property type="match status" value="1"/>
</dbReference>
<evidence type="ECO:0000259" key="20">
    <source>
        <dbReference type="PROSITE" id="PS51387"/>
    </source>
</evidence>
<dbReference type="EMBL" id="FUYS01000020">
    <property type="protein sequence ID" value="SKB98304.1"/>
    <property type="molecule type" value="Genomic_DNA"/>
</dbReference>
<evidence type="ECO:0000256" key="9">
    <source>
        <dbReference type="ARBA" id="ARBA00022630"/>
    </source>
</evidence>
<dbReference type="GO" id="GO:0071555">
    <property type="term" value="P:cell wall organization"/>
    <property type="evidence" value="ECO:0007669"/>
    <property type="project" value="UniProtKB-KW"/>
</dbReference>
<feature type="active site" description="Proton donor" evidence="19">
    <location>
        <position position="211"/>
    </location>
</feature>
<dbReference type="GO" id="GO:0009252">
    <property type="term" value="P:peptidoglycan biosynthetic process"/>
    <property type="evidence" value="ECO:0007669"/>
    <property type="project" value="UniProtKB-UniRule"/>
</dbReference>
<dbReference type="Gene3D" id="3.30.43.10">
    <property type="entry name" value="Uridine Diphospho-n-acetylenolpyruvylglucosamine Reductase, domain 2"/>
    <property type="match status" value="1"/>
</dbReference>
<name>A0A1T5FQ92_9SPHI</name>
<dbReference type="PANTHER" id="PTHR21071:SF4">
    <property type="entry name" value="UDP-N-ACETYLENOLPYRUVOYLGLUCOSAMINE REDUCTASE"/>
    <property type="match status" value="1"/>
</dbReference>
<dbReference type="Pfam" id="PF01565">
    <property type="entry name" value="FAD_binding_4"/>
    <property type="match status" value="1"/>
</dbReference>
<dbReference type="OrthoDB" id="9804753at2"/>
<dbReference type="InterPro" id="IPR036635">
    <property type="entry name" value="MurB_C_sf"/>
</dbReference>
<dbReference type="InterPro" id="IPR016166">
    <property type="entry name" value="FAD-bd_PCMH"/>
</dbReference>
<evidence type="ECO:0000313" key="22">
    <source>
        <dbReference type="Proteomes" id="UP000190541"/>
    </source>
</evidence>
<comment type="subcellular location">
    <subcellularLocation>
        <location evidence="3 19">Cytoplasm</location>
    </subcellularLocation>
</comment>
<feature type="domain" description="FAD-binding PCMH-type" evidence="20">
    <location>
        <begin position="17"/>
        <end position="182"/>
    </location>
</feature>
<evidence type="ECO:0000313" key="21">
    <source>
        <dbReference type="EMBL" id="SKB98304.1"/>
    </source>
</evidence>
<evidence type="ECO:0000256" key="6">
    <source>
        <dbReference type="ARBA" id="ARBA00015188"/>
    </source>
</evidence>
<evidence type="ECO:0000256" key="13">
    <source>
        <dbReference type="ARBA" id="ARBA00022984"/>
    </source>
</evidence>
<keyword evidence="14 19" id="KW-0560">Oxidoreductase</keyword>
<evidence type="ECO:0000256" key="5">
    <source>
        <dbReference type="ARBA" id="ARBA00012518"/>
    </source>
</evidence>
<dbReference type="RefSeq" id="WP_079718741.1">
    <property type="nucleotide sequence ID" value="NZ_FUYS01000020.1"/>
</dbReference>
<dbReference type="InterPro" id="IPR006094">
    <property type="entry name" value="Oxid_FAD_bind_N"/>
</dbReference>
<evidence type="ECO:0000256" key="7">
    <source>
        <dbReference type="ARBA" id="ARBA00022490"/>
    </source>
</evidence>
<comment type="similarity">
    <text evidence="19">Belongs to the MurB family.</text>
</comment>
<dbReference type="NCBIfam" id="TIGR00179">
    <property type="entry name" value="murB"/>
    <property type="match status" value="1"/>
</dbReference>
<keyword evidence="7 19" id="KW-0963">Cytoplasm</keyword>
<dbReference type="GO" id="GO:0008762">
    <property type="term" value="F:UDP-N-acetylmuramate dehydrogenase activity"/>
    <property type="evidence" value="ECO:0007669"/>
    <property type="project" value="UniProtKB-UniRule"/>
</dbReference>
<keyword evidence="8 19" id="KW-0132">Cell division</keyword>
<dbReference type="EC" id="1.3.1.98" evidence="5 19"/>
<dbReference type="GO" id="GO:0005829">
    <property type="term" value="C:cytosol"/>
    <property type="evidence" value="ECO:0007669"/>
    <property type="project" value="TreeGrafter"/>
</dbReference>
<comment type="catalytic activity">
    <reaction evidence="18 19">
        <text>UDP-N-acetyl-alpha-D-muramate + NADP(+) = UDP-N-acetyl-3-O-(1-carboxyvinyl)-alpha-D-glucosamine + NADPH + H(+)</text>
        <dbReference type="Rhea" id="RHEA:12248"/>
        <dbReference type="ChEBI" id="CHEBI:15378"/>
        <dbReference type="ChEBI" id="CHEBI:57783"/>
        <dbReference type="ChEBI" id="CHEBI:58349"/>
        <dbReference type="ChEBI" id="CHEBI:68483"/>
        <dbReference type="ChEBI" id="CHEBI:70757"/>
        <dbReference type="EC" id="1.3.1.98"/>
    </reaction>
</comment>